<dbReference type="SUPFAM" id="SSF56801">
    <property type="entry name" value="Acetyl-CoA synthetase-like"/>
    <property type="match status" value="1"/>
</dbReference>
<dbReference type="AlphaFoldDB" id="A0A1G6ZXG3"/>
<dbReference type="FunFam" id="3.40.50.12780:FF:000003">
    <property type="entry name" value="Long-chain-fatty-acid--CoA ligase FadD"/>
    <property type="match status" value="1"/>
</dbReference>
<evidence type="ECO:0000256" key="1">
    <source>
        <dbReference type="ARBA" id="ARBA00004170"/>
    </source>
</evidence>
<dbReference type="Proteomes" id="UP000198501">
    <property type="component" value="Unassembled WGS sequence"/>
</dbReference>
<comment type="pathway">
    <text evidence="2">Lipid metabolism; fatty acid beta-oxidation.</text>
</comment>
<feature type="compositionally biased region" description="Polar residues" evidence="9">
    <location>
        <begin position="11"/>
        <end position="20"/>
    </location>
</feature>
<protein>
    <recommendedName>
        <fullName evidence="7">Long-chain-fatty-acid--CoA ligase</fullName>
        <ecNumber evidence="6">6.2.1.3</ecNumber>
    </recommendedName>
    <alternativeName>
        <fullName evidence="8">Long-chain acyl-CoA synthetase</fullName>
    </alternativeName>
</protein>
<keyword evidence="4 12" id="KW-0436">Ligase</keyword>
<dbReference type="GO" id="GO:0016020">
    <property type="term" value="C:membrane"/>
    <property type="evidence" value="ECO:0007669"/>
    <property type="project" value="UniProtKB-SubCell"/>
</dbReference>
<feature type="domain" description="AMP-dependent synthetase/ligase" evidence="10">
    <location>
        <begin position="70"/>
        <end position="461"/>
    </location>
</feature>
<dbReference type="PANTHER" id="PTHR43767:SF8">
    <property type="entry name" value="LONG-CHAIN-FATTY-ACID--COA LIGASE"/>
    <property type="match status" value="1"/>
</dbReference>
<evidence type="ECO:0000256" key="4">
    <source>
        <dbReference type="ARBA" id="ARBA00022598"/>
    </source>
</evidence>
<evidence type="ECO:0000256" key="5">
    <source>
        <dbReference type="ARBA" id="ARBA00023136"/>
    </source>
</evidence>
<organism evidence="13 14">
    <name type="scientific">Psychrobacter pacificensis</name>
    <dbReference type="NCBI Taxonomy" id="112002"/>
    <lineage>
        <taxon>Bacteria</taxon>
        <taxon>Pseudomonadati</taxon>
        <taxon>Pseudomonadota</taxon>
        <taxon>Gammaproteobacteria</taxon>
        <taxon>Moraxellales</taxon>
        <taxon>Moraxellaceae</taxon>
        <taxon>Psychrobacter</taxon>
    </lineage>
</organism>
<evidence type="ECO:0000313" key="15">
    <source>
        <dbReference type="Proteomes" id="UP001156645"/>
    </source>
</evidence>
<reference evidence="12" key="4">
    <citation type="submission" date="2023-01" db="EMBL/GenBank/DDBJ databases">
        <title>Draft genome sequence of Psychrobacter pacificensis strain NBRC 103191.</title>
        <authorList>
            <person name="Sun Q."/>
            <person name="Mori K."/>
        </authorList>
    </citation>
    <scope>NUCLEOTIDE SEQUENCE</scope>
    <source>
        <strain evidence="12">NBRC 103191</strain>
    </source>
</reference>
<dbReference type="EC" id="6.2.1.3" evidence="6"/>
<evidence type="ECO:0000259" key="11">
    <source>
        <dbReference type="Pfam" id="PF13193"/>
    </source>
</evidence>
<dbReference type="InterPro" id="IPR045851">
    <property type="entry name" value="AMP-bd_C_sf"/>
</dbReference>
<sequence>MTDNINKETTDNNAGTSDKGNASEYIYQDNAFPTMPTIASDSPWLSAYERYSIDATIEMPEDSTSLLDVFERNFNRYGQKTAYICMGASISFKQLDLYSRQIASYLQSLGLVKGDKVGVMMPNLLQYPIIALGVIRAGMILVNVNPLYTSRELSHQLHDSGAKALFIVENFAKTYQDAEDKGQIEHVVVCKIGDMLGTVKGVVVNLVARHIKKMIPPYRIPNSVSFKEALSAVSASHYERPELNLSDVALLQYTGGTTGVAKGAMLSHGNLVANMLQVNALMNSAFEDDIDSRDVILTALPLYHVFSFMVCGICSMYQGYTGLLIPNPRDLDGLIKEMGKYKPSFIPAVNTLFNGLVHKDSFADLDFSNLKASIGGGMSVLPSVAKEWHKITGLPIVEGYGLSETSPIVAFNPMTIAEFTGKIGIPAPSTDVVLIDEEENVVALGDRGEICVKGPQVMIGYQNRPKETTESFTASGYLKTGDIGIMDEKGFIKIVDRKKDMILVSGFNVYPNEIEEAMSEHPAVVECGAIGVPNDERGEEPKVFVVKKGDVTEKELLEYGKKQLTGYKRPRHIQFVDELPKSNVGKILRKELRKMEGLE</sequence>
<evidence type="ECO:0000313" key="12">
    <source>
        <dbReference type="EMBL" id="GLR29739.1"/>
    </source>
</evidence>
<dbReference type="PROSITE" id="PS00455">
    <property type="entry name" value="AMP_BINDING"/>
    <property type="match status" value="1"/>
</dbReference>
<dbReference type="EMBL" id="BSOK01000042">
    <property type="protein sequence ID" value="GLR29739.1"/>
    <property type="molecule type" value="Genomic_DNA"/>
</dbReference>
<dbReference type="InterPro" id="IPR020845">
    <property type="entry name" value="AMP-binding_CS"/>
</dbReference>
<dbReference type="RefSeq" id="WP_093071098.1">
    <property type="nucleotide sequence ID" value="NZ_BSOK01000042.1"/>
</dbReference>
<feature type="domain" description="AMP-binding enzyme C-terminal" evidence="11">
    <location>
        <begin position="513"/>
        <end position="586"/>
    </location>
</feature>
<dbReference type="InterPro" id="IPR000873">
    <property type="entry name" value="AMP-dep_synth/lig_dom"/>
</dbReference>
<feature type="region of interest" description="Disordered" evidence="9">
    <location>
        <begin position="1"/>
        <end position="20"/>
    </location>
</feature>
<dbReference type="Pfam" id="PF13193">
    <property type="entry name" value="AMP-binding_C"/>
    <property type="match status" value="1"/>
</dbReference>
<evidence type="ECO:0000313" key="13">
    <source>
        <dbReference type="EMBL" id="SDE07272.1"/>
    </source>
</evidence>
<evidence type="ECO:0000313" key="14">
    <source>
        <dbReference type="Proteomes" id="UP000198501"/>
    </source>
</evidence>
<dbReference type="InterPro" id="IPR025110">
    <property type="entry name" value="AMP-bd_C"/>
</dbReference>
<dbReference type="Gene3D" id="3.30.300.30">
    <property type="match status" value="1"/>
</dbReference>
<dbReference type="GO" id="GO:0004467">
    <property type="term" value="F:long-chain fatty acid-CoA ligase activity"/>
    <property type="evidence" value="ECO:0007669"/>
    <property type="project" value="UniProtKB-EC"/>
</dbReference>
<evidence type="ECO:0000259" key="10">
    <source>
        <dbReference type="Pfam" id="PF00501"/>
    </source>
</evidence>
<dbReference type="Gene3D" id="3.40.50.980">
    <property type="match status" value="2"/>
</dbReference>
<evidence type="ECO:0000256" key="7">
    <source>
        <dbReference type="ARBA" id="ARBA00039545"/>
    </source>
</evidence>
<dbReference type="PANTHER" id="PTHR43767">
    <property type="entry name" value="LONG-CHAIN-FATTY-ACID--COA LIGASE"/>
    <property type="match status" value="1"/>
</dbReference>
<evidence type="ECO:0000256" key="6">
    <source>
        <dbReference type="ARBA" id="ARBA00026121"/>
    </source>
</evidence>
<reference evidence="13 14" key="2">
    <citation type="submission" date="2016-10" db="EMBL/GenBank/DDBJ databases">
        <authorList>
            <person name="de Groot N.N."/>
        </authorList>
    </citation>
    <scope>NUCLEOTIDE SEQUENCE [LARGE SCALE GENOMIC DNA]</scope>
    <source>
        <strain evidence="13 14">DSM 23406</strain>
    </source>
</reference>
<dbReference type="Proteomes" id="UP001156645">
    <property type="component" value="Unassembled WGS sequence"/>
</dbReference>
<comment type="similarity">
    <text evidence="3">Belongs to the ATP-dependent AMP-binding enzyme family.</text>
</comment>
<evidence type="ECO:0000256" key="9">
    <source>
        <dbReference type="SAM" id="MobiDB-lite"/>
    </source>
</evidence>
<evidence type="ECO:0000256" key="3">
    <source>
        <dbReference type="ARBA" id="ARBA00006432"/>
    </source>
</evidence>
<dbReference type="InterPro" id="IPR050237">
    <property type="entry name" value="ATP-dep_AMP-bd_enzyme"/>
</dbReference>
<comment type="subcellular location">
    <subcellularLocation>
        <location evidence="1">Membrane</location>
        <topology evidence="1">Peripheral membrane protein</topology>
    </subcellularLocation>
</comment>
<name>A0A1G6ZXG3_9GAMM</name>
<evidence type="ECO:0000256" key="2">
    <source>
        <dbReference type="ARBA" id="ARBA00005005"/>
    </source>
</evidence>
<dbReference type="Gene3D" id="2.30.38.10">
    <property type="entry name" value="Luciferase, Domain 3"/>
    <property type="match status" value="1"/>
</dbReference>
<dbReference type="EMBL" id="FNAL01000021">
    <property type="protein sequence ID" value="SDE07272.1"/>
    <property type="molecule type" value="Genomic_DNA"/>
</dbReference>
<feature type="compositionally biased region" description="Basic and acidic residues" evidence="9">
    <location>
        <begin position="1"/>
        <end position="10"/>
    </location>
</feature>
<dbReference type="CDD" id="cd05936">
    <property type="entry name" value="FC-FACS_FadD_like"/>
    <property type="match status" value="1"/>
</dbReference>
<evidence type="ECO:0000256" key="8">
    <source>
        <dbReference type="ARBA" id="ARBA00042773"/>
    </source>
</evidence>
<dbReference type="Pfam" id="PF00501">
    <property type="entry name" value="AMP-binding"/>
    <property type="match status" value="1"/>
</dbReference>
<accession>A0A1G6ZXG3</accession>
<keyword evidence="15" id="KW-1185">Reference proteome</keyword>
<keyword evidence="5" id="KW-0472">Membrane</keyword>
<gene>
    <name evidence="12" type="primary">fadD_4</name>
    <name evidence="12" type="ORF">GCM10007915_19780</name>
    <name evidence="13" type="ORF">SAMN05660405_02246</name>
</gene>
<proteinExistence type="inferred from homology"/>
<reference evidence="12" key="1">
    <citation type="journal article" date="2014" name="Int. J. Syst. Evol. Microbiol.">
        <title>Complete genome of a new Firmicutes species belonging to the dominant human colonic microbiota ('Ruminococcus bicirculans') reveals two chromosomes and a selective capacity to utilize plant glucans.</title>
        <authorList>
            <consortium name="NISC Comparative Sequencing Program"/>
            <person name="Wegmann U."/>
            <person name="Louis P."/>
            <person name="Goesmann A."/>
            <person name="Henrissat B."/>
            <person name="Duncan S.H."/>
            <person name="Flint H.J."/>
        </authorList>
    </citation>
    <scope>NUCLEOTIDE SEQUENCE</scope>
    <source>
        <strain evidence="12">NBRC 103191</strain>
    </source>
</reference>
<reference evidence="15" key="3">
    <citation type="journal article" date="2019" name="Int. J. Syst. Evol. Microbiol.">
        <title>The Global Catalogue of Microorganisms (GCM) 10K type strain sequencing project: providing services to taxonomists for standard genome sequencing and annotation.</title>
        <authorList>
            <consortium name="The Broad Institute Genomics Platform"/>
            <consortium name="The Broad Institute Genome Sequencing Center for Infectious Disease"/>
            <person name="Wu L."/>
            <person name="Ma J."/>
        </authorList>
    </citation>
    <scope>NUCLEOTIDE SEQUENCE [LARGE SCALE GENOMIC DNA]</scope>
    <source>
        <strain evidence="15">NBRC 103191</strain>
    </source>
</reference>